<dbReference type="GO" id="GO:0000156">
    <property type="term" value="F:phosphorelay response regulator activity"/>
    <property type="evidence" value="ECO:0007669"/>
    <property type="project" value="TreeGrafter"/>
</dbReference>
<dbReference type="RefSeq" id="WP_303662711.1">
    <property type="nucleotide sequence ID" value="NZ_DLUI01000002.1"/>
</dbReference>
<dbReference type="SUPFAM" id="SSF52172">
    <property type="entry name" value="CheY-like"/>
    <property type="match status" value="1"/>
</dbReference>
<feature type="domain" description="Response regulatory" evidence="8">
    <location>
        <begin position="3"/>
        <end position="116"/>
    </location>
</feature>
<dbReference type="Pfam" id="PF00486">
    <property type="entry name" value="Trans_reg_C"/>
    <property type="match status" value="1"/>
</dbReference>
<dbReference type="EMBL" id="DLUI01000002">
    <property type="protein sequence ID" value="DAB39560.1"/>
    <property type="molecule type" value="Genomic_DNA"/>
</dbReference>
<feature type="modified residue" description="4-aspartylphosphate" evidence="6">
    <location>
        <position position="52"/>
    </location>
</feature>
<dbReference type="GO" id="GO:0006355">
    <property type="term" value="P:regulation of DNA-templated transcription"/>
    <property type="evidence" value="ECO:0007669"/>
    <property type="project" value="InterPro"/>
</dbReference>
<protein>
    <submittedName>
        <fullName evidence="10">DNA-binding response regulator</fullName>
    </submittedName>
</protein>
<comment type="caution">
    <text evidence="10">The sequence shown here is derived from an EMBL/GenBank/DDBJ whole genome shotgun (WGS) entry which is preliminary data.</text>
</comment>
<reference evidence="10 11" key="1">
    <citation type="journal article" date="2017" name="Front. Microbiol.">
        <title>Comparative Genomic Analysis of the Class Epsilonproteobacteria and Proposed Reclassification to Epsilonbacteraeota (phyl. nov.).</title>
        <authorList>
            <person name="Waite D.W."/>
            <person name="Vanwonterghem I."/>
            <person name="Rinke C."/>
            <person name="Parks D.H."/>
            <person name="Zhang Y."/>
            <person name="Takai K."/>
            <person name="Sievert S.M."/>
            <person name="Simon J."/>
            <person name="Campbell B.J."/>
            <person name="Hanson T.E."/>
            <person name="Woyke T."/>
            <person name="Klotz M.G."/>
            <person name="Hugenholtz P."/>
        </authorList>
    </citation>
    <scope>NUCLEOTIDE SEQUENCE [LARGE SCALE GENOMIC DNA]</scope>
    <source>
        <strain evidence="10">UBA12443</strain>
    </source>
</reference>
<evidence type="ECO:0000313" key="10">
    <source>
        <dbReference type="EMBL" id="DAB39560.1"/>
    </source>
</evidence>
<dbReference type="InterPro" id="IPR011006">
    <property type="entry name" value="CheY-like_superfamily"/>
</dbReference>
<keyword evidence="4 7" id="KW-0238">DNA-binding</keyword>
<dbReference type="Pfam" id="PF00072">
    <property type="entry name" value="Response_reg"/>
    <property type="match status" value="1"/>
</dbReference>
<dbReference type="CDD" id="cd00383">
    <property type="entry name" value="trans_reg_C"/>
    <property type="match status" value="1"/>
</dbReference>
<dbReference type="InterPro" id="IPR036388">
    <property type="entry name" value="WH-like_DNA-bd_sf"/>
</dbReference>
<dbReference type="Gene3D" id="3.40.50.2300">
    <property type="match status" value="1"/>
</dbReference>
<dbReference type="SUPFAM" id="SSF46894">
    <property type="entry name" value="C-terminal effector domain of the bipartite response regulators"/>
    <property type="match status" value="1"/>
</dbReference>
<dbReference type="Gene3D" id="6.10.250.690">
    <property type="match status" value="1"/>
</dbReference>
<keyword evidence="1 6" id="KW-0597">Phosphoprotein</keyword>
<dbReference type="GO" id="GO:0032993">
    <property type="term" value="C:protein-DNA complex"/>
    <property type="evidence" value="ECO:0007669"/>
    <property type="project" value="TreeGrafter"/>
</dbReference>
<evidence type="ECO:0000256" key="2">
    <source>
        <dbReference type="ARBA" id="ARBA00023012"/>
    </source>
</evidence>
<evidence type="ECO:0000256" key="3">
    <source>
        <dbReference type="ARBA" id="ARBA00023015"/>
    </source>
</evidence>
<dbReference type="PANTHER" id="PTHR48111">
    <property type="entry name" value="REGULATOR OF RPOS"/>
    <property type="match status" value="1"/>
</dbReference>
<accession>A0A2D3WKJ9</accession>
<evidence type="ECO:0000256" key="7">
    <source>
        <dbReference type="PROSITE-ProRule" id="PRU01091"/>
    </source>
</evidence>
<dbReference type="GO" id="GO:0000976">
    <property type="term" value="F:transcription cis-regulatory region binding"/>
    <property type="evidence" value="ECO:0007669"/>
    <property type="project" value="TreeGrafter"/>
</dbReference>
<dbReference type="InterPro" id="IPR001789">
    <property type="entry name" value="Sig_transdc_resp-reg_receiver"/>
</dbReference>
<evidence type="ECO:0000313" key="11">
    <source>
        <dbReference type="Proteomes" id="UP000228859"/>
    </source>
</evidence>
<sequence length="221" mass="25110">MLQALMVEDDPDITTLLVNYLKNYGIALNAVSTPSAGLNLLDTDHFDLIILDLTLPQMDGLELCKMIRQKTDIPILISSARSDINDKVIGLEYGADDYLPKPYEPRELIARIKSVLRRYRPTLEKKNKLFLLNENEQSILFNGSPLSLTRAEYELLSLFILHPNQTLSRDFLSNNAEAISWESSARTIDVIISRLRQKVEKDPKNPCFIHSIRGSGYRFSG</sequence>
<dbReference type="SMART" id="SM00448">
    <property type="entry name" value="REC"/>
    <property type="match status" value="1"/>
</dbReference>
<evidence type="ECO:0000256" key="6">
    <source>
        <dbReference type="PROSITE-ProRule" id="PRU00169"/>
    </source>
</evidence>
<dbReference type="AlphaFoldDB" id="A0A2D3WKJ9"/>
<dbReference type="PANTHER" id="PTHR48111:SF22">
    <property type="entry name" value="REGULATOR OF RPOS"/>
    <property type="match status" value="1"/>
</dbReference>
<dbReference type="PROSITE" id="PS51755">
    <property type="entry name" value="OMPR_PHOB"/>
    <property type="match status" value="1"/>
</dbReference>
<gene>
    <name evidence="10" type="ORF">CFH83_00095</name>
</gene>
<dbReference type="InterPro" id="IPR039420">
    <property type="entry name" value="WalR-like"/>
</dbReference>
<evidence type="ECO:0000256" key="1">
    <source>
        <dbReference type="ARBA" id="ARBA00022553"/>
    </source>
</evidence>
<evidence type="ECO:0000259" key="9">
    <source>
        <dbReference type="PROSITE" id="PS51755"/>
    </source>
</evidence>
<evidence type="ECO:0000256" key="4">
    <source>
        <dbReference type="ARBA" id="ARBA00023125"/>
    </source>
</evidence>
<organism evidence="10 11">
    <name type="scientific">Sulfuricurvum kujiense</name>
    <dbReference type="NCBI Taxonomy" id="148813"/>
    <lineage>
        <taxon>Bacteria</taxon>
        <taxon>Pseudomonadati</taxon>
        <taxon>Campylobacterota</taxon>
        <taxon>Epsilonproteobacteria</taxon>
        <taxon>Campylobacterales</taxon>
        <taxon>Sulfurimonadaceae</taxon>
        <taxon>Sulfuricurvum</taxon>
    </lineage>
</organism>
<name>A0A2D3WKJ9_9BACT</name>
<feature type="DNA-binding region" description="OmpR/PhoB-type" evidence="7">
    <location>
        <begin position="120"/>
        <end position="221"/>
    </location>
</feature>
<evidence type="ECO:0000259" key="8">
    <source>
        <dbReference type="PROSITE" id="PS50110"/>
    </source>
</evidence>
<proteinExistence type="predicted"/>
<dbReference type="PROSITE" id="PS50110">
    <property type="entry name" value="RESPONSE_REGULATORY"/>
    <property type="match status" value="1"/>
</dbReference>
<keyword evidence="5" id="KW-0804">Transcription</keyword>
<dbReference type="Proteomes" id="UP000228859">
    <property type="component" value="Unassembled WGS sequence"/>
</dbReference>
<keyword evidence="2" id="KW-0902">Two-component regulatory system</keyword>
<feature type="domain" description="OmpR/PhoB-type" evidence="9">
    <location>
        <begin position="120"/>
        <end position="221"/>
    </location>
</feature>
<dbReference type="SMART" id="SM00862">
    <property type="entry name" value="Trans_reg_C"/>
    <property type="match status" value="1"/>
</dbReference>
<keyword evidence="3" id="KW-0805">Transcription regulation</keyword>
<dbReference type="GO" id="GO:0005829">
    <property type="term" value="C:cytosol"/>
    <property type="evidence" value="ECO:0007669"/>
    <property type="project" value="TreeGrafter"/>
</dbReference>
<evidence type="ECO:0000256" key="5">
    <source>
        <dbReference type="ARBA" id="ARBA00023163"/>
    </source>
</evidence>
<dbReference type="InterPro" id="IPR001867">
    <property type="entry name" value="OmpR/PhoB-type_DNA-bd"/>
</dbReference>
<dbReference type="InterPro" id="IPR016032">
    <property type="entry name" value="Sig_transdc_resp-reg_C-effctor"/>
</dbReference>
<dbReference type="Gene3D" id="1.10.10.10">
    <property type="entry name" value="Winged helix-like DNA-binding domain superfamily/Winged helix DNA-binding domain"/>
    <property type="match status" value="1"/>
</dbReference>